<dbReference type="SUPFAM" id="SSF109998">
    <property type="entry name" value="Triger factor/SurA peptide-binding domain-like"/>
    <property type="match status" value="1"/>
</dbReference>
<evidence type="ECO:0000256" key="2">
    <source>
        <dbReference type="ARBA" id="ARBA00005464"/>
    </source>
</evidence>
<dbReference type="HAMAP" id="MF_00303">
    <property type="entry name" value="Trigger_factor_Tig"/>
    <property type="match status" value="1"/>
</dbReference>
<dbReference type="Pfam" id="PF05697">
    <property type="entry name" value="Trigger_N"/>
    <property type="match status" value="1"/>
</dbReference>
<keyword evidence="6 12" id="KW-0697">Rotamase</keyword>
<evidence type="ECO:0000256" key="13">
    <source>
        <dbReference type="PROSITE-ProRule" id="PRU00277"/>
    </source>
</evidence>
<keyword evidence="15" id="KW-0175">Coiled coil</keyword>
<dbReference type="Pfam" id="PF05698">
    <property type="entry name" value="Trigger_C"/>
    <property type="match status" value="1"/>
</dbReference>
<dbReference type="GO" id="GO:0051301">
    <property type="term" value="P:cell division"/>
    <property type="evidence" value="ECO:0007669"/>
    <property type="project" value="UniProtKB-KW"/>
</dbReference>
<evidence type="ECO:0000256" key="12">
    <source>
        <dbReference type="HAMAP-Rule" id="MF_00303"/>
    </source>
</evidence>
<dbReference type="GO" id="GO:0015031">
    <property type="term" value="P:protein transport"/>
    <property type="evidence" value="ECO:0007669"/>
    <property type="project" value="UniProtKB-UniRule"/>
</dbReference>
<evidence type="ECO:0000256" key="6">
    <source>
        <dbReference type="ARBA" id="ARBA00023110"/>
    </source>
</evidence>
<dbReference type="SUPFAM" id="SSF54534">
    <property type="entry name" value="FKBP-like"/>
    <property type="match status" value="1"/>
</dbReference>
<feature type="coiled-coil region" evidence="15">
    <location>
        <begin position="128"/>
        <end position="155"/>
    </location>
</feature>
<dbReference type="Gene3D" id="3.30.70.1050">
    <property type="entry name" value="Trigger factor ribosome-binding domain"/>
    <property type="match status" value="1"/>
</dbReference>
<keyword evidence="5 12" id="KW-0132">Cell division</keyword>
<comment type="function">
    <text evidence="10 12">Involved in protein export. Acts as a chaperone by maintaining the newly synthesized protein in an open conformation. Functions as a peptidyl-prolyl cis-trans isomerase.</text>
</comment>
<feature type="compositionally biased region" description="Basic residues" evidence="16">
    <location>
        <begin position="446"/>
        <end position="455"/>
    </location>
</feature>
<dbReference type="InterPro" id="IPR005215">
    <property type="entry name" value="Trig_fac"/>
</dbReference>
<dbReference type="GO" id="GO:0005737">
    <property type="term" value="C:cytoplasm"/>
    <property type="evidence" value="ECO:0007669"/>
    <property type="project" value="UniProtKB-SubCell"/>
</dbReference>
<evidence type="ECO:0000256" key="10">
    <source>
        <dbReference type="ARBA" id="ARBA00024849"/>
    </source>
</evidence>
<dbReference type="GO" id="GO:0044183">
    <property type="term" value="F:protein folding chaperone"/>
    <property type="evidence" value="ECO:0007669"/>
    <property type="project" value="TreeGrafter"/>
</dbReference>
<keyword evidence="12" id="KW-0963">Cytoplasm</keyword>
<evidence type="ECO:0000256" key="3">
    <source>
        <dbReference type="ARBA" id="ARBA00013194"/>
    </source>
</evidence>
<name>A0A3P3TWF0_9BACL</name>
<organism evidence="18 19">
    <name type="scientific">Paenibacillus oralis</name>
    <dbReference type="NCBI Taxonomy" id="2490856"/>
    <lineage>
        <taxon>Bacteria</taxon>
        <taxon>Bacillati</taxon>
        <taxon>Bacillota</taxon>
        <taxon>Bacilli</taxon>
        <taxon>Bacillales</taxon>
        <taxon>Paenibacillaceae</taxon>
        <taxon>Paenibacillus</taxon>
    </lineage>
</organism>
<keyword evidence="7 12" id="KW-0143">Chaperone</keyword>
<evidence type="ECO:0000313" key="19">
    <source>
        <dbReference type="Proteomes" id="UP000267017"/>
    </source>
</evidence>
<dbReference type="Pfam" id="PF00254">
    <property type="entry name" value="FKBP_C"/>
    <property type="match status" value="1"/>
</dbReference>
<dbReference type="PIRSF" id="PIRSF003095">
    <property type="entry name" value="Trigger_factor"/>
    <property type="match status" value="1"/>
</dbReference>
<dbReference type="EC" id="5.2.1.8" evidence="3 12"/>
<evidence type="ECO:0000256" key="15">
    <source>
        <dbReference type="SAM" id="Coils"/>
    </source>
</evidence>
<dbReference type="FunFam" id="3.10.50.40:FF:000001">
    <property type="entry name" value="Trigger factor"/>
    <property type="match status" value="1"/>
</dbReference>
<evidence type="ECO:0000256" key="8">
    <source>
        <dbReference type="ARBA" id="ARBA00023235"/>
    </source>
</evidence>
<dbReference type="NCBIfam" id="TIGR00115">
    <property type="entry name" value="tig"/>
    <property type="match status" value="1"/>
</dbReference>
<dbReference type="InterPro" id="IPR008880">
    <property type="entry name" value="Trigger_fac_C"/>
</dbReference>
<feature type="region of interest" description="Disordered" evidence="16">
    <location>
        <begin position="428"/>
        <end position="478"/>
    </location>
</feature>
<dbReference type="EMBL" id="RRCN01000001">
    <property type="protein sequence ID" value="RRJ61578.1"/>
    <property type="molecule type" value="Genomic_DNA"/>
</dbReference>
<dbReference type="InterPro" id="IPR001179">
    <property type="entry name" value="PPIase_FKBP_dom"/>
</dbReference>
<evidence type="ECO:0000256" key="11">
    <source>
        <dbReference type="ARBA" id="ARBA00029986"/>
    </source>
</evidence>
<dbReference type="GO" id="GO:0043022">
    <property type="term" value="F:ribosome binding"/>
    <property type="evidence" value="ECO:0007669"/>
    <property type="project" value="TreeGrafter"/>
</dbReference>
<dbReference type="GO" id="GO:0003755">
    <property type="term" value="F:peptidyl-prolyl cis-trans isomerase activity"/>
    <property type="evidence" value="ECO:0007669"/>
    <property type="project" value="UniProtKB-UniRule"/>
</dbReference>
<keyword evidence="8 12" id="KW-0413">Isomerase</keyword>
<dbReference type="InterPro" id="IPR037041">
    <property type="entry name" value="Trigger_fac_C_sf"/>
</dbReference>
<dbReference type="InterPro" id="IPR046357">
    <property type="entry name" value="PPIase_dom_sf"/>
</dbReference>
<evidence type="ECO:0000256" key="4">
    <source>
        <dbReference type="ARBA" id="ARBA00016902"/>
    </source>
</evidence>
<evidence type="ECO:0000256" key="5">
    <source>
        <dbReference type="ARBA" id="ARBA00022618"/>
    </source>
</evidence>
<dbReference type="RefSeq" id="WP_128629511.1">
    <property type="nucleotide sequence ID" value="NZ_RRCN01000001.1"/>
</dbReference>
<dbReference type="SUPFAM" id="SSF102735">
    <property type="entry name" value="Trigger factor ribosome-binding domain"/>
    <property type="match status" value="1"/>
</dbReference>
<dbReference type="PANTHER" id="PTHR30560:SF3">
    <property type="entry name" value="TRIGGER FACTOR-LIKE PROTEIN TIG, CHLOROPLASTIC"/>
    <property type="match status" value="1"/>
</dbReference>
<keyword evidence="19" id="KW-1185">Reference proteome</keyword>
<feature type="compositionally biased region" description="Basic and acidic residues" evidence="16">
    <location>
        <begin position="428"/>
        <end position="445"/>
    </location>
</feature>
<evidence type="ECO:0000313" key="18">
    <source>
        <dbReference type="EMBL" id="RRJ61578.1"/>
    </source>
</evidence>
<evidence type="ECO:0000256" key="7">
    <source>
        <dbReference type="ARBA" id="ARBA00023186"/>
    </source>
</evidence>
<feature type="domain" description="PPIase FKBP-type" evidence="17">
    <location>
        <begin position="163"/>
        <end position="245"/>
    </location>
</feature>
<comment type="caution">
    <text evidence="18">The sequence shown here is derived from an EMBL/GenBank/DDBJ whole genome shotgun (WGS) entry which is preliminary data.</text>
</comment>
<comment type="domain">
    <text evidence="12">Consists of 3 domains; the N-terminus binds the ribosome, the middle domain has PPIase activity, while the C-terminus has intrinsic chaperone activity on its own.</text>
</comment>
<evidence type="ECO:0000259" key="17">
    <source>
        <dbReference type="PROSITE" id="PS50059"/>
    </source>
</evidence>
<accession>A0A3P3TWF0</accession>
<dbReference type="AlphaFoldDB" id="A0A3P3TWF0"/>
<dbReference type="Gene3D" id="1.10.3120.10">
    <property type="entry name" value="Trigger factor, C-terminal domain"/>
    <property type="match status" value="1"/>
</dbReference>
<evidence type="ECO:0000256" key="14">
    <source>
        <dbReference type="RuleBase" id="RU003914"/>
    </source>
</evidence>
<dbReference type="InterPro" id="IPR008881">
    <property type="entry name" value="Trigger_fac_ribosome-bd_bac"/>
</dbReference>
<sequence>MKATWEKIEKNLGVLEVEVEAERVAAALDKAFQKVVKKANVPGFRKGKVPRPIFEARFGVESLYQDAIDILLPEVYSEAVDQTDIFPVDRPEVDVEQFEKGQPFKFKAKVTVKPEVKLGDYKGVEVPAVSAEVSEDELNEELERLQQRHAELVVIDEEAAKNGDTTVIDFEGFVDGVAFEGGKGERHSLELGSNSFIPGFEDQVVGMATGDFKDITVTFPETYHAEELAGKEAVFKVKVHEIKRKQLPELDDEFAKDVSEFDTLDEFKEDLKKQLQSRKEQEAKGAREAALVDKIGESAEVEIPEAMVRNEVENMVRDFDNRLRSQGMNLELYMNFSGQTVDDLRAQMKDDAEKRVRNNLVLEQIAKAEEIKVSQEDVDKELAEMAEAYKRSPEEIRNILAANRSLGSLNEEILIRKTIDFLLENSKEVPAEEAEAPKAKEESKPAAKKTTKKSTKAAESKADADADKKEAEEAKDEE</sequence>
<dbReference type="PROSITE" id="PS50059">
    <property type="entry name" value="FKBP_PPIASE"/>
    <property type="match status" value="1"/>
</dbReference>
<dbReference type="InterPro" id="IPR036611">
    <property type="entry name" value="Trigger_fac_ribosome-bd_sf"/>
</dbReference>
<comment type="similarity">
    <text evidence="2 12 14">Belongs to the FKBP-type PPIase family. Tig subfamily.</text>
</comment>
<protein>
    <recommendedName>
        <fullName evidence="4 12">Trigger factor</fullName>
        <shortName evidence="12">TF</shortName>
        <ecNumber evidence="3 12">5.2.1.8</ecNumber>
    </recommendedName>
    <alternativeName>
        <fullName evidence="11 12">PPIase</fullName>
    </alternativeName>
</protein>
<dbReference type="OrthoDB" id="9767721at2"/>
<dbReference type="InterPro" id="IPR027304">
    <property type="entry name" value="Trigger_fact/SurA_dom_sf"/>
</dbReference>
<dbReference type="GO" id="GO:0051083">
    <property type="term" value="P:'de novo' cotranslational protein folding"/>
    <property type="evidence" value="ECO:0007669"/>
    <property type="project" value="TreeGrafter"/>
</dbReference>
<evidence type="ECO:0000256" key="9">
    <source>
        <dbReference type="ARBA" id="ARBA00023306"/>
    </source>
</evidence>
<comment type="subcellular location">
    <subcellularLocation>
        <location evidence="12">Cytoplasm</location>
    </subcellularLocation>
    <text evidence="12">About half TF is bound to the ribosome near the polypeptide exit tunnel while the other half is free in the cytoplasm.</text>
</comment>
<evidence type="ECO:0000256" key="16">
    <source>
        <dbReference type="SAM" id="MobiDB-lite"/>
    </source>
</evidence>
<feature type="compositionally biased region" description="Basic and acidic residues" evidence="16">
    <location>
        <begin position="456"/>
        <end position="472"/>
    </location>
</feature>
<comment type="catalytic activity">
    <reaction evidence="1 12 13">
        <text>[protein]-peptidylproline (omega=180) = [protein]-peptidylproline (omega=0)</text>
        <dbReference type="Rhea" id="RHEA:16237"/>
        <dbReference type="Rhea" id="RHEA-COMP:10747"/>
        <dbReference type="Rhea" id="RHEA-COMP:10748"/>
        <dbReference type="ChEBI" id="CHEBI:83833"/>
        <dbReference type="ChEBI" id="CHEBI:83834"/>
        <dbReference type="EC" id="5.2.1.8"/>
    </reaction>
</comment>
<gene>
    <name evidence="12" type="primary">tig</name>
    <name evidence="18" type="ORF">EHV15_00245</name>
</gene>
<evidence type="ECO:0000256" key="1">
    <source>
        <dbReference type="ARBA" id="ARBA00000971"/>
    </source>
</evidence>
<dbReference type="Gene3D" id="3.10.50.40">
    <property type="match status" value="1"/>
</dbReference>
<dbReference type="PANTHER" id="PTHR30560">
    <property type="entry name" value="TRIGGER FACTOR CHAPERONE AND PEPTIDYL-PROLYL CIS/TRANS ISOMERASE"/>
    <property type="match status" value="1"/>
</dbReference>
<proteinExistence type="inferred from homology"/>
<dbReference type="Proteomes" id="UP000267017">
    <property type="component" value="Unassembled WGS sequence"/>
</dbReference>
<keyword evidence="9 12" id="KW-0131">Cell cycle</keyword>
<dbReference type="GO" id="GO:0043335">
    <property type="term" value="P:protein unfolding"/>
    <property type="evidence" value="ECO:0007669"/>
    <property type="project" value="TreeGrafter"/>
</dbReference>
<reference evidence="18 19" key="1">
    <citation type="submission" date="2018-11" db="EMBL/GenBank/DDBJ databases">
        <title>Genome sequencing of Paenibacillus sp. KCOM 3021 (= ChDC PVNT-B20).</title>
        <authorList>
            <person name="Kook J.-K."/>
            <person name="Park S.-N."/>
            <person name="Lim Y.K."/>
        </authorList>
    </citation>
    <scope>NUCLEOTIDE SEQUENCE [LARGE SCALE GENOMIC DNA]</scope>
    <source>
        <strain evidence="18 19">KCOM 3021</strain>
    </source>
</reference>